<organism evidence="2 3">
    <name type="scientific">Flexivirga caeni</name>
    <dbReference type="NCBI Taxonomy" id="2294115"/>
    <lineage>
        <taxon>Bacteria</taxon>
        <taxon>Bacillati</taxon>
        <taxon>Actinomycetota</taxon>
        <taxon>Actinomycetes</taxon>
        <taxon>Micrococcales</taxon>
        <taxon>Dermacoccaceae</taxon>
        <taxon>Flexivirga</taxon>
    </lineage>
</organism>
<name>A0A3M9MFC0_9MICO</name>
<sequence length="94" mass="10742">MRVSAGEPAIELFTLAVNNITSAGHAARELVVVNRRHRWSRWTYRRSKIWQQLHICPTAFSTTLFDEMLRTFVADHRAVTEDLADRLDGTAAFA</sequence>
<proteinExistence type="predicted"/>
<keyword evidence="3" id="KW-1185">Reference proteome</keyword>
<evidence type="ECO:0000259" key="1">
    <source>
        <dbReference type="Pfam" id="PF22551"/>
    </source>
</evidence>
<protein>
    <recommendedName>
        <fullName evidence="1">TY-Chap central domain-containing protein</fullName>
    </recommendedName>
</protein>
<gene>
    <name evidence="2" type="ORF">EFY87_04580</name>
</gene>
<evidence type="ECO:0000313" key="3">
    <source>
        <dbReference type="Proteomes" id="UP000271678"/>
    </source>
</evidence>
<accession>A0A3M9MFC0</accession>
<dbReference type="Proteomes" id="UP000271678">
    <property type="component" value="Unassembled WGS sequence"/>
</dbReference>
<evidence type="ECO:0000313" key="2">
    <source>
        <dbReference type="EMBL" id="RNI24250.1"/>
    </source>
</evidence>
<dbReference type="EMBL" id="RJJQ01000003">
    <property type="protein sequence ID" value="RNI24250.1"/>
    <property type="molecule type" value="Genomic_DNA"/>
</dbReference>
<dbReference type="AlphaFoldDB" id="A0A3M9MFC0"/>
<feature type="domain" description="TY-Chap central" evidence="1">
    <location>
        <begin position="2"/>
        <end position="93"/>
    </location>
</feature>
<reference evidence="2 3" key="1">
    <citation type="submission" date="2018-11" db="EMBL/GenBank/DDBJ databases">
        <title>Draft genome of Simplicispira Flexivirga sp. BO-16.</title>
        <authorList>
            <person name="Im W.T."/>
        </authorList>
    </citation>
    <scope>NUCLEOTIDE SEQUENCE [LARGE SCALE GENOMIC DNA]</scope>
    <source>
        <strain evidence="2 3">BO-16</strain>
    </source>
</reference>
<comment type="caution">
    <text evidence="2">The sequence shown here is derived from an EMBL/GenBank/DDBJ whole genome shotgun (WGS) entry which is preliminary data.</text>
</comment>
<dbReference type="Pfam" id="PF22551">
    <property type="entry name" value="TY-Chap1"/>
    <property type="match status" value="1"/>
</dbReference>
<dbReference type="InterPro" id="IPR054343">
    <property type="entry name" value="TY-Chap_M"/>
</dbReference>